<dbReference type="EMBL" id="ACFY01000060">
    <property type="protein sequence ID" value="EEG94576.1"/>
    <property type="molecule type" value="Genomic_DNA"/>
</dbReference>
<gene>
    <name evidence="1" type="ORF">ROSEINA2194_01606</name>
</gene>
<evidence type="ECO:0000313" key="2">
    <source>
        <dbReference type="Proteomes" id="UP000003561"/>
    </source>
</evidence>
<accession>C0FS90</accession>
<comment type="caution">
    <text evidence="1">The sequence shown here is derived from an EMBL/GenBank/DDBJ whole genome shotgun (WGS) entry which is preliminary data.</text>
</comment>
<dbReference type="AlphaFoldDB" id="C0FS90"/>
<sequence>MFTIKVCFGADSNIRFDCPYIVHVEQKEKRKRFFFGKKR</sequence>
<organism evidence="1 2">
    <name type="scientific">Roseburia inulinivorans DSM 16841</name>
    <dbReference type="NCBI Taxonomy" id="622312"/>
    <lineage>
        <taxon>Bacteria</taxon>
        <taxon>Bacillati</taxon>
        <taxon>Bacillota</taxon>
        <taxon>Clostridia</taxon>
        <taxon>Lachnospirales</taxon>
        <taxon>Lachnospiraceae</taxon>
        <taxon>Roseburia</taxon>
    </lineage>
</organism>
<name>C0FS90_9FIRM</name>
<protein>
    <submittedName>
        <fullName evidence="1">Uncharacterized protein</fullName>
    </submittedName>
</protein>
<reference evidence="1 2" key="1">
    <citation type="submission" date="2009-02" db="EMBL/GenBank/DDBJ databases">
        <authorList>
            <person name="Fulton L."/>
            <person name="Clifton S."/>
            <person name="Fulton B."/>
            <person name="Xu J."/>
            <person name="Minx P."/>
            <person name="Pepin K.H."/>
            <person name="Johnson M."/>
            <person name="Bhonagiri V."/>
            <person name="Nash W.E."/>
            <person name="Mardis E.R."/>
            <person name="Wilson R.K."/>
        </authorList>
    </citation>
    <scope>NUCLEOTIDE SEQUENCE [LARGE SCALE GENOMIC DNA]</scope>
    <source>
        <strain evidence="1 2">DSM 16841</strain>
    </source>
</reference>
<dbReference type="Proteomes" id="UP000003561">
    <property type="component" value="Unassembled WGS sequence"/>
</dbReference>
<proteinExistence type="predicted"/>
<evidence type="ECO:0000313" key="1">
    <source>
        <dbReference type="EMBL" id="EEG94576.1"/>
    </source>
</evidence>
<reference evidence="1 2" key="2">
    <citation type="submission" date="2009-03" db="EMBL/GenBank/DDBJ databases">
        <title>Draft genome sequence of Roseburia inulinivorans (DSM 16841).</title>
        <authorList>
            <person name="Sudarsanam P."/>
            <person name="Ley R."/>
            <person name="Guruge J."/>
            <person name="Turnbaugh P.J."/>
            <person name="Mahowald M."/>
            <person name="Liep D."/>
            <person name="Gordon J."/>
        </authorList>
    </citation>
    <scope>NUCLEOTIDE SEQUENCE [LARGE SCALE GENOMIC DNA]</scope>
    <source>
        <strain evidence="1 2">DSM 16841</strain>
    </source>
</reference>